<dbReference type="EMBL" id="PVTQ01000003">
    <property type="protein sequence ID" value="PRY91825.1"/>
    <property type="molecule type" value="Genomic_DNA"/>
</dbReference>
<dbReference type="InterPro" id="IPR012807">
    <property type="entry name" value="Anti-sigma_ChrR"/>
</dbReference>
<dbReference type="Proteomes" id="UP000238392">
    <property type="component" value="Unassembled WGS sequence"/>
</dbReference>
<dbReference type="SUPFAM" id="SSF51182">
    <property type="entry name" value="RmlC-like cupins"/>
    <property type="match status" value="1"/>
</dbReference>
<name>A0A2T0WYV3_9RHOB</name>
<evidence type="ECO:0000313" key="3">
    <source>
        <dbReference type="Proteomes" id="UP000238392"/>
    </source>
</evidence>
<dbReference type="InterPro" id="IPR025979">
    <property type="entry name" value="ChrR-like_cupin_dom"/>
</dbReference>
<dbReference type="Pfam" id="PF12973">
    <property type="entry name" value="Cupin_7"/>
    <property type="match status" value="1"/>
</dbReference>
<reference evidence="2 3" key="1">
    <citation type="submission" date="2018-03" db="EMBL/GenBank/DDBJ databases">
        <title>Genomic Encyclopedia of Archaeal and Bacterial Type Strains, Phase II (KMG-II): from individual species to whole genera.</title>
        <authorList>
            <person name="Goeker M."/>
        </authorList>
    </citation>
    <scope>NUCLEOTIDE SEQUENCE [LARGE SCALE GENOMIC DNA]</scope>
    <source>
        <strain evidence="2 3">DSM 100212</strain>
    </source>
</reference>
<dbReference type="InterPro" id="IPR011051">
    <property type="entry name" value="RmlC_Cupin_sf"/>
</dbReference>
<dbReference type="CDD" id="cd20301">
    <property type="entry name" value="cupin_ChrR"/>
    <property type="match status" value="1"/>
</dbReference>
<evidence type="ECO:0000313" key="2">
    <source>
        <dbReference type="EMBL" id="PRY91825.1"/>
    </source>
</evidence>
<evidence type="ECO:0000259" key="1">
    <source>
        <dbReference type="Pfam" id="PF12973"/>
    </source>
</evidence>
<dbReference type="AlphaFoldDB" id="A0A2T0WYV3"/>
<proteinExistence type="predicted"/>
<dbReference type="InterPro" id="IPR014710">
    <property type="entry name" value="RmlC-like_jellyroll"/>
</dbReference>
<dbReference type="InterPro" id="IPR041916">
    <property type="entry name" value="Anti_sigma_zinc_sf"/>
</dbReference>
<comment type="caution">
    <text evidence="2">The sequence shown here is derived from an EMBL/GenBank/DDBJ whole genome shotgun (WGS) entry which is preliminary data.</text>
</comment>
<dbReference type="Gene3D" id="1.10.10.1320">
    <property type="entry name" value="Anti-sigma factor, zinc-finger domain"/>
    <property type="match status" value="1"/>
</dbReference>
<feature type="domain" description="ChrR-like cupin" evidence="1">
    <location>
        <begin position="109"/>
        <end position="197"/>
    </location>
</feature>
<keyword evidence="3" id="KW-1185">Reference proteome</keyword>
<dbReference type="NCBIfam" id="TIGR02451">
    <property type="entry name" value="anti_sig_ChrR"/>
    <property type="match status" value="1"/>
</dbReference>
<organism evidence="2 3">
    <name type="scientific">Donghicola tyrosinivorans</name>
    <dbReference type="NCBI Taxonomy" id="1652492"/>
    <lineage>
        <taxon>Bacteria</taxon>
        <taxon>Pseudomonadati</taxon>
        <taxon>Pseudomonadota</taxon>
        <taxon>Alphaproteobacteria</taxon>
        <taxon>Rhodobacterales</taxon>
        <taxon>Roseobacteraceae</taxon>
        <taxon>Donghicola</taxon>
    </lineage>
</organism>
<accession>A0A2T0WYV3</accession>
<gene>
    <name evidence="2" type="ORF">CLV74_103414</name>
</gene>
<sequence>MTGMKQLKITHHLPYGLMMAYSAGNMPEAFNLTIATHIAMCDECRAQLGSMDAVGGALLEDVDAVKVSDESFEQTLARITAIEAEPQEPVAPLNSDVPSPLADYIGGSLKDVRWRSIGMGVKQAILETDGKATARLLYIPAGTSVPDHGHRGTELTLVLRGAFSDETDRFGPGDIEVANEDLNHTPVADISGDCICLAATDAPLKFNSLIPRLAQRFLRI</sequence>
<dbReference type="Gene3D" id="2.60.120.10">
    <property type="entry name" value="Jelly Rolls"/>
    <property type="match status" value="1"/>
</dbReference>
<protein>
    <submittedName>
        <fullName evidence="2">Putative transcriptional regulator</fullName>
    </submittedName>
</protein>